<dbReference type="InterPro" id="IPR013149">
    <property type="entry name" value="ADH-like_C"/>
</dbReference>
<dbReference type="PANTHER" id="PTHR43401:SF2">
    <property type="entry name" value="L-THREONINE 3-DEHYDROGENASE"/>
    <property type="match status" value="1"/>
</dbReference>
<protein>
    <submittedName>
        <fullName evidence="6">Alcohol dehydrogenase GroES domain protein</fullName>
    </submittedName>
</protein>
<dbReference type="Gene3D" id="3.90.180.10">
    <property type="entry name" value="Medium-chain alcohol dehydrogenases, catalytic domain"/>
    <property type="match status" value="1"/>
</dbReference>
<evidence type="ECO:0000256" key="3">
    <source>
        <dbReference type="ARBA" id="ARBA00023002"/>
    </source>
</evidence>
<keyword evidence="3" id="KW-0560">Oxidoreductase</keyword>
<dbReference type="SUPFAM" id="SSF51735">
    <property type="entry name" value="NAD(P)-binding Rossmann-fold domains"/>
    <property type="match status" value="1"/>
</dbReference>
<comment type="similarity">
    <text evidence="4">Belongs to the zinc-containing alcohol dehydrogenase family.</text>
</comment>
<dbReference type="Gene3D" id="3.40.50.720">
    <property type="entry name" value="NAD(P)-binding Rossmann-like Domain"/>
    <property type="match status" value="1"/>
</dbReference>
<dbReference type="InterPro" id="IPR036291">
    <property type="entry name" value="NAD(P)-bd_dom_sf"/>
</dbReference>
<reference evidence="6" key="1">
    <citation type="submission" date="2017-02" db="EMBL/GenBank/DDBJ databases">
        <authorList>
            <person name="Regsiter A."/>
            <person name="William W."/>
        </authorList>
    </citation>
    <scope>NUCLEOTIDE SEQUENCE</scope>
    <source>
        <strain evidence="6">Bib</strain>
    </source>
</reference>
<dbReference type="SMART" id="SM00829">
    <property type="entry name" value="PKS_ER"/>
    <property type="match status" value="1"/>
</dbReference>
<proteinExistence type="inferred from homology"/>
<dbReference type="InterPro" id="IPR011032">
    <property type="entry name" value="GroES-like_sf"/>
</dbReference>
<dbReference type="CDD" id="cd08236">
    <property type="entry name" value="sugar_DH"/>
    <property type="match status" value="1"/>
</dbReference>
<evidence type="ECO:0000313" key="6">
    <source>
        <dbReference type="EMBL" id="SLM15901.1"/>
    </source>
</evidence>
<evidence type="ECO:0000256" key="1">
    <source>
        <dbReference type="ARBA" id="ARBA00022723"/>
    </source>
</evidence>
<dbReference type="AlphaFoldDB" id="A0A3P3XLW9"/>
<organism evidence="6">
    <name type="scientific">uncultured spirochete</name>
    <dbReference type="NCBI Taxonomy" id="156406"/>
    <lineage>
        <taxon>Bacteria</taxon>
        <taxon>Pseudomonadati</taxon>
        <taxon>Spirochaetota</taxon>
        <taxon>Spirochaetia</taxon>
        <taxon>Spirochaetales</taxon>
        <taxon>environmental samples</taxon>
    </lineage>
</organism>
<dbReference type="InterPro" id="IPR020843">
    <property type="entry name" value="ER"/>
</dbReference>
<comment type="cofactor">
    <cofactor evidence="4">
        <name>Zn(2+)</name>
        <dbReference type="ChEBI" id="CHEBI:29105"/>
    </cofactor>
</comment>
<feature type="domain" description="Enoyl reductase (ER)" evidence="5">
    <location>
        <begin position="7"/>
        <end position="342"/>
    </location>
</feature>
<dbReference type="GO" id="GO:0008270">
    <property type="term" value="F:zinc ion binding"/>
    <property type="evidence" value="ECO:0007669"/>
    <property type="project" value="InterPro"/>
</dbReference>
<dbReference type="EMBL" id="FWDM01000041">
    <property type="protein sequence ID" value="SLM15901.1"/>
    <property type="molecule type" value="Genomic_DNA"/>
</dbReference>
<name>A0A3P3XLW9_9SPIR</name>
<dbReference type="Pfam" id="PF08240">
    <property type="entry name" value="ADH_N"/>
    <property type="match status" value="1"/>
</dbReference>
<dbReference type="SUPFAM" id="SSF50129">
    <property type="entry name" value="GroES-like"/>
    <property type="match status" value="1"/>
</dbReference>
<sequence length="344" mass="36927">MKALVLEDYMRLEVRDIPQPTISAPDDVLIQIKAAAICGSDVHGIDGSTGRRRPPLVMGHEAAGVVAACGSGVAHFVPGDRVTFDSTVWCGECYFCRRGEVNLCDDRRVLGVSCEEYKRDGTFAEYVVVPERILYHLPNSVSFEEAALTEPISVAMHAFHITNMQPGERAAVVGTGLIGLLLIQIIRAYSPHLILAFDTDPDRRAAALQSGADIALDPADPLSTSMVLKATDGRGVDRAFEAVGASASIATAISVARKGGSVTLIGNISPKVEIPLQSVVTREISLLGSCAISGEYPASLELIASRKINPRSVISAVAPLEEGPVWFERLYKREKRLLKVVLIP</sequence>
<dbReference type="PANTHER" id="PTHR43401">
    <property type="entry name" value="L-THREONINE 3-DEHYDROGENASE"/>
    <property type="match status" value="1"/>
</dbReference>
<gene>
    <name evidence="6" type="ORF">SPIROBIBN47_90012</name>
</gene>
<dbReference type="PROSITE" id="PS00059">
    <property type="entry name" value="ADH_ZINC"/>
    <property type="match status" value="1"/>
</dbReference>
<evidence type="ECO:0000259" key="5">
    <source>
        <dbReference type="SMART" id="SM00829"/>
    </source>
</evidence>
<dbReference type="InterPro" id="IPR050129">
    <property type="entry name" value="Zn_alcohol_dh"/>
</dbReference>
<evidence type="ECO:0000256" key="4">
    <source>
        <dbReference type="RuleBase" id="RU361277"/>
    </source>
</evidence>
<dbReference type="Pfam" id="PF00107">
    <property type="entry name" value="ADH_zinc_N"/>
    <property type="match status" value="1"/>
</dbReference>
<keyword evidence="1 4" id="KW-0479">Metal-binding</keyword>
<accession>A0A3P3XLW9</accession>
<dbReference type="InterPro" id="IPR013154">
    <property type="entry name" value="ADH-like_N"/>
</dbReference>
<keyword evidence="2 4" id="KW-0862">Zinc</keyword>
<evidence type="ECO:0000256" key="2">
    <source>
        <dbReference type="ARBA" id="ARBA00022833"/>
    </source>
</evidence>
<dbReference type="InterPro" id="IPR002328">
    <property type="entry name" value="ADH_Zn_CS"/>
</dbReference>
<dbReference type="GO" id="GO:0016616">
    <property type="term" value="F:oxidoreductase activity, acting on the CH-OH group of donors, NAD or NADP as acceptor"/>
    <property type="evidence" value="ECO:0007669"/>
    <property type="project" value="UniProtKB-ARBA"/>
</dbReference>